<gene>
    <name evidence="8" type="ORF">MSPICULIGERA_LOCUS3351</name>
</gene>
<feature type="transmembrane region" description="Helical" evidence="7">
    <location>
        <begin position="132"/>
        <end position="153"/>
    </location>
</feature>
<keyword evidence="2 7" id="KW-0812">Transmembrane</keyword>
<evidence type="ECO:0000256" key="5">
    <source>
        <dbReference type="ARBA" id="ARBA00023136"/>
    </source>
</evidence>
<evidence type="ECO:0000313" key="9">
    <source>
        <dbReference type="Proteomes" id="UP001177023"/>
    </source>
</evidence>
<keyword evidence="9" id="KW-1185">Reference proteome</keyword>
<dbReference type="GO" id="GO:0005789">
    <property type="term" value="C:endoplasmic reticulum membrane"/>
    <property type="evidence" value="ECO:0007669"/>
    <property type="project" value="UniProtKB-SubCell"/>
</dbReference>
<feature type="region of interest" description="Disordered" evidence="6">
    <location>
        <begin position="214"/>
        <end position="246"/>
    </location>
</feature>
<dbReference type="Pfam" id="PF11712">
    <property type="entry name" value="Vma12"/>
    <property type="match status" value="1"/>
</dbReference>
<evidence type="ECO:0000256" key="6">
    <source>
        <dbReference type="SAM" id="MobiDB-lite"/>
    </source>
</evidence>
<dbReference type="InterPro" id="IPR021013">
    <property type="entry name" value="ATPase_Vma12"/>
</dbReference>
<evidence type="ECO:0000313" key="8">
    <source>
        <dbReference type="EMBL" id="CAJ0564678.1"/>
    </source>
</evidence>
<comment type="caution">
    <text evidence="8">The sequence shown here is derived from an EMBL/GenBank/DDBJ whole genome shotgun (WGS) entry which is preliminary data.</text>
</comment>
<feature type="non-terminal residue" evidence="8">
    <location>
        <position position="246"/>
    </location>
</feature>
<dbReference type="PANTHER" id="PTHR31394">
    <property type="entry name" value="TRANSMEMBRANE PROTEIN 199"/>
    <property type="match status" value="1"/>
</dbReference>
<dbReference type="AlphaFoldDB" id="A0AA36C949"/>
<evidence type="ECO:0000256" key="3">
    <source>
        <dbReference type="ARBA" id="ARBA00022824"/>
    </source>
</evidence>
<keyword evidence="3" id="KW-0256">Endoplasmic reticulum</keyword>
<comment type="subcellular location">
    <subcellularLocation>
        <location evidence="1">Endoplasmic reticulum membrane</location>
        <topology evidence="1">Multi-pass membrane protein</topology>
    </subcellularLocation>
</comment>
<keyword evidence="4 7" id="KW-1133">Transmembrane helix</keyword>
<dbReference type="PANTHER" id="PTHR31394:SF1">
    <property type="entry name" value="TRANSMEMBRANE PROTEIN 199"/>
    <property type="match status" value="1"/>
</dbReference>
<protein>
    <submittedName>
        <fullName evidence="8">Uncharacterized protein</fullName>
    </submittedName>
</protein>
<evidence type="ECO:0000256" key="1">
    <source>
        <dbReference type="ARBA" id="ARBA00004477"/>
    </source>
</evidence>
<dbReference type="EMBL" id="CATQJA010000901">
    <property type="protein sequence ID" value="CAJ0564678.1"/>
    <property type="molecule type" value="Genomic_DNA"/>
</dbReference>
<evidence type="ECO:0000256" key="4">
    <source>
        <dbReference type="ARBA" id="ARBA00022989"/>
    </source>
</evidence>
<evidence type="ECO:0000256" key="2">
    <source>
        <dbReference type="ARBA" id="ARBA00022692"/>
    </source>
</evidence>
<proteinExistence type="predicted"/>
<sequence length="246" mass="27861">MSLEIQQNERTKRCFVELEKRLDDPEKQQIVAGLAQKDVLTVGDVKKIQALIPPNFPAFFILLNEFRRVRELDYQASPAFRAKTEQLKRKFEDYAYRKLVESVDPAQSYGATPLMADFGSDFRSMNRQLGTVINFAITVIGGFFFGFSGVTYAYPSRDWDLATRFLIGLVLATIIFFADLYFLIKNMDEELAPRPNAGKLHEVPLDLRALAGDKAATKTASEQPKEKDTVAPKAVPRKSRKAKKDD</sequence>
<accession>A0AA36C949</accession>
<evidence type="ECO:0000256" key="7">
    <source>
        <dbReference type="SAM" id="Phobius"/>
    </source>
</evidence>
<keyword evidence="5 7" id="KW-0472">Membrane</keyword>
<name>A0AA36C949_9BILA</name>
<organism evidence="8 9">
    <name type="scientific">Mesorhabditis spiculigera</name>
    <dbReference type="NCBI Taxonomy" id="96644"/>
    <lineage>
        <taxon>Eukaryota</taxon>
        <taxon>Metazoa</taxon>
        <taxon>Ecdysozoa</taxon>
        <taxon>Nematoda</taxon>
        <taxon>Chromadorea</taxon>
        <taxon>Rhabditida</taxon>
        <taxon>Rhabditina</taxon>
        <taxon>Rhabditomorpha</taxon>
        <taxon>Rhabditoidea</taxon>
        <taxon>Rhabditidae</taxon>
        <taxon>Mesorhabditinae</taxon>
        <taxon>Mesorhabditis</taxon>
    </lineage>
</organism>
<reference evidence="8" key="1">
    <citation type="submission" date="2023-06" db="EMBL/GenBank/DDBJ databases">
        <authorList>
            <person name="Delattre M."/>
        </authorList>
    </citation>
    <scope>NUCLEOTIDE SEQUENCE</scope>
    <source>
        <strain evidence="8">AF72</strain>
    </source>
</reference>
<feature type="compositionally biased region" description="Basic residues" evidence="6">
    <location>
        <begin position="235"/>
        <end position="246"/>
    </location>
</feature>
<dbReference type="Proteomes" id="UP001177023">
    <property type="component" value="Unassembled WGS sequence"/>
</dbReference>
<feature type="transmembrane region" description="Helical" evidence="7">
    <location>
        <begin position="165"/>
        <end position="184"/>
    </location>
</feature>
<dbReference type="GO" id="GO:0070072">
    <property type="term" value="P:vacuolar proton-transporting V-type ATPase complex assembly"/>
    <property type="evidence" value="ECO:0007669"/>
    <property type="project" value="InterPro"/>
</dbReference>